<reference evidence="3 4" key="1">
    <citation type="submission" date="2019-02" db="EMBL/GenBank/DDBJ databases">
        <title>Genomic Encyclopedia of Type Strains, Phase IV (KMG-IV): sequencing the most valuable type-strain genomes for metagenomic binning, comparative biology and taxonomic classification.</title>
        <authorList>
            <person name="Goeker M."/>
        </authorList>
    </citation>
    <scope>NUCLEOTIDE SEQUENCE [LARGE SCALE GENOMIC DNA]</scope>
    <source>
        <strain evidence="3 4">K24</strain>
    </source>
</reference>
<evidence type="ECO:0000313" key="4">
    <source>
        <dbReference type="Proteomes" id="UP000292445"/>
    </source>
</evidence>
<evidence type="ECO:0000313" key="3">
    <source>
        <dbReference type="EMBL" id="RZS84626.1"/>
    </source>
</evidence>
<dbReference type="InterPro" id="IPR005064">
    <property type="entry name" value="BUG"/>
</dbReference>
<feature type="chain" id="PRO_5020268618" evidence="2">
    <location>
        <begin position="24"/>
        <end position="322"/>
    </location>
</feature>
<comment type="similarity">
    <text evidence="1">Belongs to the UPF0065 (bug) family.</text>
</comment>
<dbReference type="RefSeq" id="WP_130355973.1">
    <property type="nucleotide sequence ID" value="NZ_SGXC01000001.1"/>
</dbReference>
<dbReference type="SUPFAM" id="SSF53850">
    <property type="entry name" value="Periplasmic binding protein-like II"/>
    <property type="match status" value="1"/>
</dbReference>
<comment type="caution">
    <text evidence="3">The sequence shown here is derived from an EMBL/GenBank/DDBJ whole genome shotgun (WGS) entry which is preliminary data.</text>
</comment>
<sequence length="322" mass="33968">MNRQSSLCAAILVALSGAGTASAAGYPDRPIKMVVPFAVGGLNDVLARIIAPRLTAELGQAVVVENKGGAGSVVGTEQVARAKPDGYTLLLSSAALAINPTLYKKLPYDVQRDFVPIIQISSTQMVLLRSPKFEPESAPALVDYIRKHPGKVNYASSGVGSPSHLASELFVRTYKLDTVHVPYKGAGPALAAIAAGEAEFCVDVLPTAMTMHKSGMLKILALAGDKRSPLLPEVPTLAEVGFPEYSASSWNVIMAPANTPADVLDKLRTTLKKIMESGSMRERMQQLAVEPRSVTGEPLAAFIASETAKWGSLIQSASITAD</sequence>
<dbReference type="Gene3D" id="3.40.190.10">
    <property type="entry name" value="Periplasmic binding protein-like II"/>
    <property type="match status" value="1"/>
</dbReference>
<name>A0A4Q7NIB3_9BURK</name>
<feature type="signal peptide" evidence="2">
    <location>
        <begin position="1"/>
        <end position="23"/>
    </location>
</feature>
<dbReference type="InterPro" id="IPR042100">
    <property type="entry name" value="Bug_dom1"/>
</dbReference>
<dbReference type="PIRSF" id="PIRSF017082">
    <property type="entry name" value="YflP"/>
    <property type="match status" value="1"/>
</dbReference>
<dbReference type="AlphaFoldDB" id="A0A4Q7NIB3"/>
<protein>
    <submittedName>
        <fullName evidence="3">Tripartite-type tricarboxylate transporter receptor subunit TctC</fullName>
    </submittedName>
</protein>
<evidence type="ECO:0000256" key="1">
    <source>
        <dbReference type="ARBA" id="ARBA00006987"/>
    </source>
</evidence>
<organism evidence="3 4">
    <name type="scientific">Pigmentiphaga kullae</name>
    <dbReference type="NCBI Taxonomy" id="151784"/>
    <lineage>
        <taxon>Bacteria</taxon>
        <taxon>Pseudomonadati</taxon>
        <taxon>Pseudomonadota</taxon>
        <taxon>Betaproteobacteria</taxon>
        <taxon>Burkholderiales</taxon>
        <taxon>Alcaligenaceae</taxon>
        <taxon>Pigmentiphaga</taxon>
    </lineage>
</organism>
<accession>A0A4Q7NIB3</accession>
<gene>
    <name evidence="3" type="ORF">EV675_0643</name>
</gene>
<proteinExistence type="inferred from homology"/>
<dbReference type="Proteomes" id="UP000292445">
    <property type="component" value="Unassembled WGS sequence"/>
</dbReference>
<dbReference type="Gene3D" id="3.40.190.150">
    <property type="entry name" value="Bordetella uptake gene, domain 1"/>
    <property type="match status" value="1"/>
</dbReference>
<dbReference type="PANTHER" id="PTHR42928:SF5">
    <property type="entry name" value="BLR1237 PROTEIN"/>
    <property type="match status" value="1"/>
</dbReference>
<dbReference type="CDD" id="cd13578">
    <property type="entry name" value="PBP2_Bug27"/>
    <property type="match status" value="1"/>
</dbReference>
<evidence type="ECO:0000256" key="2">
    <source>
        <dbReference type="SAM" id="SignalP"/>
    </source>
</evidence>
<keyword evidence="4" id="KW-1185">Reference proteome</keyword>
<keyword evidence="2" id="KW-0732">Signal</keyword>
<keyword evidence="3" id="KW-0675">Receptor</keyword>
<dbReference type="OrthoDB" id="5171643at2"/>
<dbReference type="Pfam" id="PF03401">
    <property type="entry name" value="TctC"/>
    <property type="match status" value="1"/>
</dbReference>
<dbReference type="EMBL" id="SGXC01000001">
    <property type="protein sequence ID" value="RZS84626.1"/>
    <property type="molecule type" value="Genomic_DNA"/>
</dbReference>
<dbReference type="PANTHER" id="PTHR42928">
    <property type="entry name" value="TRICARBOXYLATE-BINDING PROTEIN"/>
    <property type="match status" value="1"/>
</dbReference>